<proteinExistence type="predicted"/>
<reference evidence="8" key="1">
    <citation type="journal article" date="2020" name="Nat. Ecol. Evol.">
        <title>Deeply conserved synteny resolves early events in vertebrate evolution.</title>
        <authorList>
            <person name="Simakov O."/>
            <person name="Marletaz F."/>
            <person name="Yue J.X."/>
            <person name="O'Connell B."/>
            <person name="Jenkins J."/>
            <person name="Brandt A."/>
            <person name="Calef R."/>
            <person name="Tung C.H."/>
            <person name="Huang T.K."/>
            <person name="Schmutz J."/>
            <person name="Satoh N."/>
            <person name="Yu J.K."/>
            <person name="Putnam N.H."/>
            <person name="Green R.E."/>
            <person name="Rokhsar D.S."/>
        </authorList>
    </citation>
    <scope>NUCLEOTIDE SEQUENCE [LARGE SCALE GENOMIC DNA]</scope>
    <source>
        <strain evidence="8">S238N-H82</strain>
    </source>
</reference>
<reference evidence="9" key="2">
    <citation type="submission" date="2025-08" db="UniProtKB">
        <authorList>
            <consortium name="RefSeq"/>
        </authorList>
    </citation>
    <scope>IDENTIFICATION</scope>
    <source>
        <strain evidence="9">S238N-H82</strain>
        <tissue evidence="9">Testes</tissue>
    </source>
</reference>
<keyword evidence="1 4" id="KW-0479">Metal-binding</keyword>
<keyword evidence="8" id="KW-1185">Reference proteome</keyword>
<dbReference type="PROSITE" id="PS00478">
    <property type="entry name" value="LIM_DOMAIN_1"/>
    <property type="match status" value="3"/>
</dbReference>
<feature type="region of interest" description="Disordered" evidence="5">
    <location>
        <begin position="619"/>
        <end position="641"/>
    </location>
</feature>
<evidence type="ECO:0000313" key="8">
    <source>
        <dbReference type="Proteomes" id="UP000001554"/>
    </source>
</evidence>
<dbReference type="InterPro" id="IPR003128">
    <property type="entry name" value="Villin_headpiece"/>
</dbReference>
<dbReference type="KEGG" id="bfo:118414914"/>
<feature type="compositionally biased region" description="Polar residues" evidence="5">
    <location>
        <begin position="856"/>
        <end position="866"/>
    </location>
</feature>
<evidence type="ECO:0000313" key="9">
    <source>
        <dbReference type="RefSeq" id="XP_035675103.1"/>
    </source>
</evidence>
<dbReference type="FunFam" id="2.10.110.10:FF:000003">
    <property type="entry name" value="actin-binding LIM protein 1 isoform X1"/>
    <property type="match status" value="1"/>
</dbReference>
<dbReference type="CDD" id="cd09329">
    <property type="entry name" value="LIM3_abLIM"/>
    <property type="match status" value="1"/>
</dbReference>
<dbReference type="FunFam" id="2.10.110.10:FF:000055">
    <property type="entry name" value="Actin binding LIM protein 1"/>
    <property type="match status" value="1"/>
</dbReference>
<feature type="domain" description="LIM zinc-binding" evidence="6">
    <location>
        <begin position="73"/>
        <end position="132"/>
    </location>
</feature>
<dbReference type="GO" id="GO:0007010">
    <property type="term" value="P:cytoskeleton organization"/>
    <property type="evidence" value="ECO:0007669"/>
    <property type="project" value="InterPro"/>
</dbReference>
<dbReference type="SUPFAM" id="SSF47050">
    <property type="entry name" value="VHP, Villin headpiece domain"/>
    <property type="match status" value="1"/>
</dbReference>
<dbReference type="GO" id="GO:0046872">
    <property type="term" value="F:metal ion binding"/>
    <property type="evidence" value="ECO:0007669"/>
    <property type="project" value="UniProtKB-KW"/>
</dbReference>
<accession>A0A9J7L2U9</accession>
<dbReference type="FunFam" id="2.10.110.10:FF:000205">
    <property type="entry name" value="Uncharacterized protein"/>
    <property type="match status" value="1"/>
</dbReference>
<evidence type="ECO:0000256" key="5">
    <source>
        <dbReference type="SAM" id="MobiDB-lite"/>
    </source>
</evidence>
<dbReference type="PROSITE" id="PS50023">
    <property type="entry name" value="LIM_DOMAIN_2"/>
    <property type="match status" value="3"/>
</dbReference>
<gene>
    <name evidence="9" type="primary">LOC118414914</name>
</gene>
<feature type="region of interest" description="Disordered" evidence="5">
    <location>
        <begin position="686"/>
        <end position="874"/>
    </location>
</feature>
<keyword evidence="3 4" id="KW-0440">LIM domain</keyword>
<dbReference type="FunFam" id="2.10.110.10:FF:000080">
    <property type="entry name" value="actin-binding LIM protein 1 isoform X6"/>
    <property type="match status" value="1"/>
</dbReference>
<dbReference type="Gene3D" id="1.10.950.10">
    <property type="entry name" value="Villin headpiece domain"/>
    <property type="match status" value="1"/>
</dbReference>
<dbReference type="CDD" id="cd09328">
    <property type="entry name" value="LIM2_abLIM"/>
    <property type="match status" value="1"/>
</dbReference>
<dbReference type="GO" id="GO:0030032">
    <property type="term" value="P:lamellipodium assembly"/>
    <property type="evidence" value="ECO:0000318"/>
    <property type="project" value="GO_Central"/>
</dbReference>
<feature type="domain" description="HP" evidence="7">
    <location>
        <begin position="871"/>
        <end position="936"/>
    </location>
</feature>
<dbReference type="Pfam" id="PF00412">
    <property type="entry name" value="LIM"/>
    <property type="match status" value="3"/>
</dbReference>
<protein>
    <submittedName>
        <fullName evidence="9">Actin-binding LIM protein 1-like isoform X1</fullName>
    </submittedName>
</protein>
<dbReference type="PANTHER" id="PTHR24213:SF9">
    <property type="entry name" value="UNCOORDINATED 115A, ISOFORM B-RELATED"/>
    <property type="match status" value="1"/>
</dbReference>
<dbReference type="OrthoDB" id="1746725at2759"/>
<organism evidence="8 9">
    <name type="scientific">Branchiostoma floridae</name>
    <name type="common">Florida lancelet</name>
    <name type="synonym">Amphioxus</name>
    <dbReference type="NCBI Taxonomy" id="7739"/>
    <lineage>
        <taxon>Eukaryota</taxon>
        <taxon>Metazoa</taxon>
        <taxon>Chordata</taxon>
        <taxon>Cephalochordata</taxon>
        <taxon>Leptocardii</taxon>
        <taxon>Amphioxiformes</taxon>
        <taxon>Branchiostomatidae</taxon>
        <taxon>Branchiostoma</taxon>
    </lineage>
</organism>
<feature type="compositionally biased region" description="Basic and acidic residues" evidence="5">
    <location>
        <begin position="687"/>
        <end position="722"/>
    </location>
</feature>
<feature type="domain" description="LIM zinc-binding" evidence="6">
    <location>
        <begin position="140"/>
        <end position="199"/>
    </location>
</feature>
<sequence>MEDLMSEAQKPKITCYTCRQPCAGEVLRVQDKHFHITCFVCRVCRRQLATDGFFVKDGMYYCTRDYQEMFGTKCHGCGDYVEGEVVTALGKTYHQKCFVCSRCRQPFPPGDRVTFNGRDCLCKFCITPNAGPNRGMPASTACAGCGDEIKSGQALLALDKQWHLWCFKCTQCGCMLAGEYMGKEGRPYCERDYQQLFGVKCAGCLTYITGKVLQLSVEAVLQDDGSFSEAGEKHYHPHCAKCAKCGLMFGEGEEMYLQDNQIWHPDCSKAAHANGVKDQYWRHQDYRVPKQNYYPIKQIAEKLGNKSPPYRAKYPKSSPRCPQYILQTPPKSPLKLRRQVPTAPMLKQKNSPAPKNRMYMGSYLNKPQGMQRASGDPKDPKQKHFHTPESAFSYRYRPRVIERDTLSFPTVVYSQSAYFDESEDKKKTAKLDDDIVQATRYPSGFRPQPDFPSRIERDDWPGPPSPAATAVKARSTEVSREDIIRSMRMPAGSPSVGSRGDSCSPPTSPFREASSPWLSSPVPYEPAPLSQGFIASLQRFPSGKSPTETDDVFWPPQEAEDEEDIFLKNVIKQQRFPSATGPEDSEYENSYSMGRKTLGSVYSPSTSVGKSVGRVDVIKMQRTPAARPKTPEDLLPVEKDDWPAPHADFYYGRLRRSTSPLEDLDRRREQEHKKVVEECQSGLGKMILKDMKPADIGDMDPRSASRVPAADHEPPFKPRYDSPVDASPSRTYVSPMEENADMSPRQPNYAPPGGYLEAQKKASTLPSASRPGMRGADHGSSPDLPDFEATYTSTTFISLQKKPHTTENGLTNGLSGPYWDNEAPGALHSKSSESSLDRSSAYSSSPVRSREVSGSDLGSLQRSKGQSLPDMGPPKIYPVVELLTTNYKLPPDVDRSKLENHMSDADFDAVFHMSRDEFSRLAAWRRTELKKRAHLF</sequence>
<evidence type="ECO:0000259" key="6">
    <source>
        <dbReference type="PROSITE" id="PS50023"/>
    </source>
</evidence>
<keyword evidence="2 4" id="KW-0862">Zinc</keyword>
<dbReference type="SMART" id="SM00132">
    <property type="entry name" value="LIM"/>
    <property type="match status" value="4"/>
</dbReference>
<dbReference type="GeneID" id="118414914"/>
<feature type="compositionally biased region" description="Low complexity" evidence="5">
    <location>
        <begin position="832"/>
        <end position="847"/>
    </location>
</feature>
<dbReference type="GO" id="GO:0015629">
    <property type="term" value="C:actin cytoskeleton"/>
    <property type="evidence" value="ECO:0000318"/>
    <property type="project" value="GO_Central"/>
</dbReference>
<evidence type="ECO:0000259" key="7">
    <source>
        <dbReference type="PROSITE" id="PS51089"/>
    </source>
</evidence>
<dbReference type="RefSeq" id="XP_035675103.1">
    <property type="nucleotide sequence ID" value="XM_035819210.1"/>
</dbReference>
<feature type="compositionally biased region" description="Basic and acidic residues" evidence="5">
    <location>
        <begin position="474"/>
        <end position="485"/>
    </location>
</feature>
<dbReference type="SMART" id="SM00153">
    <property type="entry name" value="VHP"/>
    <property type="match status" value="1"/>
</dbReference>
<dbReference type="SUPFAM" id="SSF57716">
    <property type="entry name" value="Glucocorticoid receptor-like (DNA-binding domain)"/>
    <property type="match status" value="6"/>
</dbReference>
<dbReference type="AlphaFoldDB" id="A0A9J7L2U9"/>
<dbReference type="CDD" id="cd09327">
    <property type="entry name" value="LIM1_abLIM"/>
    <property type="match status" value="1"/>
</dbReference>
<feature type="region of interest" description="Disordered" evidence="5">
    <location>
        <begin position="440"/>
        <end position="519"/>
    </location>
</feature>
<dbReference type="Gene3D" id="2.10.110.10">
    <property type="entry name" value="Cysteine Rich Protein"/>
    <property type="match status" value="4"/>
</dbReference>
<dbReference type="InterPro" id="IPR036886">
    <property type="entry name" value="Villin_headpiece_dom_sf"/>
</dbReference>
<dbReference type="InterPro" id="IPR001781">
    <property type="entry name" value="Znf_LIM"/>
</dbReference>
<dbReference type="PANTHER" id="PTHR24213">
    <property type="entry name" value="ACTIN-BINDING LIM PROTEIN"/>
    <property type="match status" value="1"/>
</dbReference>
<evidence type="ECO:0000256" key="3">
    <source>
        <dbReference type="ARBA" id="ARBA00023038"/>
    </source>
</evidence>
<dbReference type="PROSITE" id="PS51089">
    <property type="entry name" value="HP"/>
    <property type="match status" value="1"/>
</dbReference>
<evidence type="ECO:0000256" key="1">
    <source>
        <dbReference type="ARBA" id="ARBA00022723"/>
    </source>
</evidence>
<feature type="compositionally biased region" description="Basic and acidic residues" evidence="5">
    <location>
        <begin position="629"/>
        <end position="641"/>
    </location>
</feature>
<feature type="domain" description="LIM zinc-binding" evidence="6">
    <location>
        <begin position="13"/>
        <end position="72"/>
    </location>
</feature>
<evidence type="ECO:0000256" key="4">
    <source>
        <dbReference type="PROSITE-ProRule" id="PRU00125"/>
    </source>
</evidence>
<feature type="region of interest" description="Disordered" evidence="5">
    <location>
        <begin position="306"/>
        <end position="336"/>
    </location>
</feature>
<dbReference type="Pfam" id="PF02209">
    <property type="entry name" value="VHP"/>
    <property type="match status" value="1"/>
</dbReference>
<dbReference type="GO" id="GO:0051015">
    <property type="term" value="F:actin filament binding"/>
    <property type="evidence" value="ECO:0000318"/>
    <property type="project" value="GO_Central"/>
</dbReference>
<dbReference type="InterPro" id="IPR051618">
    <property type="entry name" value="Actin-binding_LIM"/>
</dbReference>
<name>A0A9J7L2U9_BRAFL</name>
<evidence type="ECO:0000256" key="2">
    <source>
        <dbReference type="ARBA" id="ARBA00022833"/>
    </source>
</evidence>
<dbReference type="Proteomes" id="UP000001554">
    <property type="component" value="Chromosome 4"/>
</dbReference>